<keyword evidence="1" id="KW-0472">Membrane</keyword>
<evidence type="ECO:0000313" key="3">
    <source>
        <dbReference type="EMBL" id="WQD36380.1"/>
    </source>
</evidence>
<protein>
    <submittedName>
        <fullName evidence="3">DUF418 domain-containing protein</fullName>
    </submittedName>
</protein>
<feature type="transmembrane region" description="Helical" evidence="1">
    <location>
        <begin position="67"/>
        <end position="83"/>
    </location>
</feature>
<feature type="domain" description="DUF418" evidence="2">
    <location>
        <begin position="244"/>
        <end position="380"/>
    </location>
</feature>
<dbReference type="Pfam" id="PF04235">
    <property type="entry name" value="DUF418"/>
    <property type="match status" value="1"/>
</dbReference>
<evidence type="ECO:0000259" key="2">
    <source>
        <dbReference type="Pfam" id="PF04235"/>
    </source>
</evidence>
<name>A0ABZ0VZC6_9BACT</name>
<feature type="transmembrane region" description="Helical" evidence="1">
    <location>
        <begin position="138"/>
        <end position="162"/>
    </location>
</feature>
<keyword evidence="1" id="KW-0812">Transmembrane</keyword>
<feature type="transmembrane region" description="Helical" evidence="1">
    <location>
        <begin position="104"/>
        <end position="132"/>
    </location>
</feature>
<sequence length="385" mass="44266">MQHSETNIANRIEVIDVLRGFALLGICLRHFISRFDYSNGTRSNDFFLSGFDRFVEYVDYHFLIDKTYPIFALLFGFSMFLVSQSSRGQSPLRSYKRLLGLIPFACLNAIFFPCGDILGLYVMVGMLVLLLVKLPLKWVPYLVVFFLLQPLLWMQVFINLIGGPVQITGSNYPALIREVYETIANGNLLSIIWVNLTKGQFGNLLWALEVGRVCQTIGLILLGYYLAQTNRFAQFIDKTKRPLRYLLIPVLVIIAIRTFEKFAAGAQVPKELVLIIDKWRGLSFAFIYIILIIFIYNRVPSRYFAPLSLYGRMSLTHYISQSIIGGVIFAPFALNGAAYLSNSSIVLLFMIVTVVQILFSKYWLAQNRYGPLERYWRRMSLYTFK</sequence>
<dbReference type="Proteomes" id="UP001325680">
    <property type="component" value="Chromosome"/>
</dbReference>
<feature type="transmembrane region" description="Helical" evidence="1">
    <location>
        <begin position="279"/>
        <end position="297"/>
    </location>
</feature>
<organism evidence="3 4">
    <name type="scientific">Niabella yanshanensis</name>
    <dbReference type="NCBI Taxonomy" id="577386"/>
    <lineage>
        <taxon>Bacteria</taxon>
        <taxon>Pseudomonadati</taxon>
        <taxon>Bacteroidota</taxon>
        <taxon>Chitinophagia</taxon>
        <taxon>Chitinophagales</taxon>
        <taxon>Chitinophagaceae</taxon>
        <taxon>Niabella</taxon>
    </lineage>
</organism>
<proteinExistence type="predicted"/>
<feature type="transmembrane region" description="Helical" evidence="1">
    <location>
        <begin position="318"/>
        <end position="339"/>
    </location>
</feature>
<accession>A0ABZ0VZC6</accession>
<dbReference type="PANTHER" id="PTHR30590">
    <property type="entry name" value="INNER MEMBRANE PROTEIN"/>
    <property type="match status" value="1"/>
</dbReference>
<dbReference type="EMBL" id="CP139960">
    <property type="protein sequence ID" value="WQD36380.1"/>
    <property type="molecule type" value="Genomic_DNA"/>
</dbReference>
<feature type="transmembrane region" description="Helical" evidence="1">
    <location>
        <begin position="243"/>
        <end position="259"/>
    </location>
</feature>
<reference evidence="3 4" key="1">
    <citation type="submission" date="2023-12" db="EMBL/GenBank/DDBJ databases">
        <title>Genome sequencing and assembly of bacterial species from a model synthetic community.</title>
        <authorList>
            <person name="Hogle S.L."/>
        </authorList>
    </citation>
    <scope>NUCLEOTIDE SEQUENCE [LARGE SCALE GENOMIC DNA]</scope>
    <source>
        <strain evidence="3 4">HAMBI_3031</strain>
    </source>
</reference>
<dbReference type="RefSeq" id="WP_114790024.1">
    <property type="nucleotide sequence ID" value="NZ_CP139960.1"/>
</dbReference>
<dbReference type="InterPro" id="IPR007349">
    <property type="entry name" value="DUF418"/>
</dbReference>
<dbReference type="PANTHER" id="PTHR30590:SF2">
    <property type="entry name" value="INNER MEMBRANE PROTEIN"/>
    <property type="match status" value="1"/>
</dbReference>
<evidence type="ECO:0000313" key="4">
    <source>
        <dbReference type="Proteomes" id="UP001325680"/>
    </source>
</evidence>
<feature type="transmembrane region" description="Helical" evidence="1">
    <location>
        <begin position="345"/>
        <end position="364"/>
    </location>
</feature>
<feature type="transmembrane region" description="Helical" evidence="1">
    <location>
        <begin position="206"/>
        <end position="227"/>
    </location>
</feature>
<gene>
    <name evidence="3" type="ORF">U0035_11960</name>
</gene>
<keyword evidence="1" id="KW-1133">Transmembrane helix</keyword>
<dbReference type="InterPro" id="IPR052529">
    <property type="entry name" value="Bact_Transport_Assoc"/>
</dbReference>
<evidence type="ECO:0000256" key="1">
    <source>
        <dbReference type="SAM" id="Phobius"/>
    </source>
</evidence>
<keyword evidence="4" id="KW-1185">Reference proteome</keyword>